<evidence type="ECO:0000256" key="2">
    <source>
        <dbReference type="ARBA" id="ARBA00022723"/>
    </source>
</evidence>
<dbReference type="InterPro" id="IPR011604">
    <property type="entry name" value="PDDEXK-like_dom_sf"/>
</dbReference>
<evidence type="ECO:0000256" key="5">
    <source>
        <dbReference type="ARBA" id="ARBA00022801"/>
    </source>
</evidence>
<dbReference type="InterPro" id="IPR006554">
    <property type="entry name" value="Helicase-like_DEXD_c2"/>
</dbReference>
<evidence type="ECO:0000256" key="12">
    <source>
        <dbReference type="ARBA" id="ARBA00023235"/>
    </source>
</evidence>
<evidence type="ECO:0000256" key="9">
    <source>
        <dbReference type="ARBA" id="ARBA00023014"/>
    </source>
</evidence>
<dbReference type="EMBL" id="RSED01000004">
    <property type="protein sequence ID" value="RRS05116.1"/>
    <property type="molecule type" value="Genomic_DNA"/>
</dbReference>
<organism evidence="15 16">
    <name type="scientific">Aquabacterium soli</name>
    <dbReference type="NCBI Taxonomy" id="2493092"/>
    <lineage>
        <taxon>Bacteria</taxon>
        <taxon>Pseudomonadati</taxon>
        <taxon>Pseudomonadota</taxon>
        <taxon>Betaproteobacteria</taxon>
        <taxon>Burkholderiales</taxon>
        <taxon>Aquabacterium</taxon>
    </lineage>
</organism>
<evidence type="ECO:0000256" key="6">
    <source>
        <dbReference type="ARBA" id="ARBA00022806"/>
    </source>
</evidence>
<feature type="domain" description="Helicase ATP-binding" evidence="14">
    <location>
        <begin position="186"/>
        <end position="438"/>
    </location>
</feature>
<comment type="similarity">
    <text evidence="13">Belongs to the helicase family. DinG subfamily.</text>
</comment>
<dbReference type="SMART" id="SM00488">
    <property type="entry name" value="DEXDc2"/>
    <property type="match status" value="1"/>
</dbReference>
<dbReference type="GO" id="GO:0016818">
    <property type="term" value="F:hydrolase activity, acting on acid anhydrides, in phosphorus-containing anhydrides"/>
    <property type="evidence" value="ECO:0007669"/>
    <property type="project" value="InterPro"/>
</dbReference>
<dbReference type="Gene3D" id="3.90.320.10">
    <property type="match status" value="1"/>
</dbReference>
<proteinExistence type="inferred from homology"/>
<comment type="caution">
    <text evidence="15">The sequence shown here is derived from an EMBL/GenBank/DDBJ whole genome shotgun (WGS) entry which is preliminary data.</text>
</comment>
<evidence type="ECO:0000256" key="13">
    <source>
        <dbReference type="ARBA" id="ARBA00038058"/>
    </source>
</evidence>
<dbReference type="InterPro" id="IPR014013">
    <property type="entry name" value="Helic_SF1/SF2_ATP-bd_DinG/Rad3"/>
</dbReference>
<dbReference type="InterPro" id="IPR006555">
    <property type="entry name" value="ATP-dep_Helicase_C"/>
</dbReference>
<dbReference type="InterPro" id="IPR010614">
    <property type="entry name" value="RAD3-like_helicase_DEAD"/>
</dbReference>
<sequence>MSNAAAVAPPAYTIAVRALCDFTARQGDLDLRFTPSPTAQEGMAGHALVATRRGAGYQTELPLEGRFEAGGQTLHVRGRADGFDARRPCLEEIKTHRGALDQQPDNHRHLHWAQARVYGHLLCAQQGLAQLEIALVYLDVGTERETVLAETWSADELRTHFEDQCRRFLAWATQEATHRQTRDQALATLRFPHADFRTGQRPLAEAVYKAATHRRCLLAQAPTGIGKTIGTLFPLLKACPSQGIDKLFYLSAKTSGRQLALDALQQLHPTPTPAPWRVLELVARDKACEHPDKACHGESCPLAQGFYNRLPQARQAAIDAGQALDKAQVRAVASAHGVCPYYLGQELARWADIVVGDYNHYFDLHAMLHSLTQAQQWRAAALVDEAHNLLDRARGMYSAELSQHALRSLRRTAPAPLKRPLERVHRLWQSLVKVQTADYQPHDEPPFALVQALQHLVGAITDHLTEHPAAATDTALQGFYFDALHFTRVAELFDEHSMFDVHKQAPPPGSRGKPNTVLCLRNLVPAPFLAPRWAGLHTATLFSATVQPWNYQLDTLGLPDNTACIDLPSPFDARQLQVDVATRLSTRYKDREASLQPMATLMASHYQARPGNYLAFFSSFDYLRQAADHFEALNPTIPTWRQSRGMSEGEQSSFLARFTEHGQGIGFAVLGGAFAEGVDLPGRRLVGAFIATLGLPQFNPVNEEICHRLQRLFGARLGHDYTYLYPGLQKVVQAAGRVIRTPQDEGVVVLMDERFAQARVRELLPTWWAAPAGL</sequence>
<keyword evidence="11" id="KW-0234">DNA repair</keyword>
<dbReference type="GO" id="GO:0003678">
    <property type="term" value="F:DNA helicase activity"/>
    <property type="evidence" value="ECO:0007669"/>
    <property type="project" value="InterPro"/>
</dbReference>
<dbReference type="SUPFAM" id="SSF52540">
    <property type="entry name" value="P-loop containing nucleoside triphosphate hydrolases"/>
    <property type="match status" value="2"/>
</dbReference>
<evidence type="ECO:0000259" key="14">
    <source>
        <dbReference type="PROSITE" id="PS51193"/>
    </source>
</evidence>
<dbReference type="Proteomes" id="UP000269265">
    <property type="component" value="Unassembled WGS sequence"/>
</dbReference>
<dbReference type="OrthoDB" id="9765586at2"/>
<protein>
    <submittedName>
        <fullName evidence="15">ATP-dependent DNA helicase</fullName>
    </submittedName>
</protein>
<dbReference type="GO" id="GO:0005524">
    <property type="term" value="F:ATP binding"/>
    <property type="evidence" value="ECO:0007669"/>
    <property type="project" value="UniProtKB-KW"/>
</dbReference>
<evidence type="ECO:0000313" key="16">
    <source>
        <dbReference type="Proteomes" id="UP000269265"/>
    </source>
</evidence>
<dbReference type="Pfam" id="PF13307">
    <property type="entry name" value="Helicase_C_2"/>
    <property type="match status" value="1"/>
</dbReference>
<dbReference type="PANTHER" id="PTHR11472:SF34">
    <property type="entry name" value="REGULATOR OF TELOMERE ELONGATION HELICASE 1"/>
    <property type="match status" value="1"/>
</dbReference>
<evidence type="ECO:0000256" key="7">
    <source>
        <dbReference type="ARBA" id="ARBA00022840"/>
    </source>
</evidence>
<dbReference type="InterPro" id="IPR027417">
    <property type="entry name" value="P-loop_NTPase"/>
</dbReference>
<keyword evidence="8" id="KW-0408">Iron</keyword>
<evidence type="ECO:0000313" key="15">
    <source>
        <dbReference type="EMBL" id="RRS05116.1"/>
    </source>
</evidence>
<dbReference type="Pfam" id="PF06733">
    <property type="entry name" value="DEAD_2"/>
    <property type="match status" value="1"/>
</dbReference>
<evidence type="ECO:0000256" key="3">
    <source>
        <dbReference type="ARBA" id="ARBA00022741"/>
    </source>
</evidence>
<dbReference type="Gene3D" id="3.40.50.300">
    <property type="entry name" value="P-loop containing nucleotide triphosphate hydrolases"/>
    <property type="match status" value="2"/>
</dbReference>
<keyword evidence="16" id="KW-1185">Reference proteome</keyword>
<evidence type="ECO:0000256" key="4">
    <source>
        <dbReference type="ARBA" id="ARBA00022763"/>
    </source>
</evidence>
<evidence type="ECO:0000256" key="11">
    <source>
        <dbReference type="ARBA" id="ARBA00023204"/>
    </source>
</evidence>
<dbReference type="SMART" id="SM00491">
    <property type="entry name" value="HELICc2"/>
    <property type="match status" value="1"/>
</dbReference>
<dbReference type="AlphaFoldDB" id="A0A3R8YPM1"/>
<keyword evidence="2" id="KW-0479">Metal-binding</keyword>
<keyword evidence="12" id="KW-0413">Isomerase</keyword>
<keyword evidence="10" id="KW-0238">DNA-binding</keyword>
<keyword evidence="5" id="KW-0378">Hydrolase</keyword>
<keyword evidence="7" id="KW-0067">ATP-binding</keyword>
<evidence type="ECO:0000256" key="10">
    <source>
        <dbReference type="ARBA" id="ARBA00023125"/>
    </source>
</evidence>
<dbReference type="RefSeq" id="WP_125242335.1">
    <property type="nucleotide sequence ID" value="NZ_RSED01000004.1"/>
</dbReference>
<name>A0A3R8YPM1_9BURK</name>
<keyword evidence="9" id="KW-0411">Iron-sulfur</keyword>
<dbReference type="PROSITE" id="PS51193">
    <property type="entry name" value="HELICASE_ATP_BIND_2"/>
    <property type="match status" value="1"/>
</dbReference>
<evidence type="ECO:0000256" key="1">
    <source>
        <dbReference type="ARBA" id="ARBA00022485"/>
    </source>
</evidence>
<gene>
    <name evidence="15" type="ORF">EIP75_05950</name>
</gene>
<keyword evidence="6 15" id="KW-0347">Helicase</keyword>
<keyword evidence="1" id="KW-0004">4Fe-4S</keyword>
<accession>A0A3R8YPM1</accession>
<dbReference type="PANTHER" id="PTHR11472">
    <property type="entry name" value="DNA REPAIR DEAD HELICASE RAD3/XP-D SUBFAMILY MEMBER"/>
    <property type="match status" value="1"/>
</dbReference>
<dbReference type="GO" id="GO:0051539">
    <property type="term" value="F:4 iron, 4 sulfur cluster binding"/>
    <property type="evidence" value="ECO:0007669"/>
    <property type="project" value="UniProtKB-KW"/>
</dbReference>
<evidence type="ECO:0000256" key="8">
    <source>
        <dbReference type="ARBA" id="ARBA00023004"/>
    </source>
</evidence>
<keyword evidence="3" id="KW-0547">Nucleotide-binding</keyword>
<dbReference type="GO" id="GO:0003677">
    <property type="term" value="F:DNA binding"/>
    <property type="evidence" value="ECO:0007669"/>
    <property type="project" value="UniProtKB-KW"/>
</dbReference>
<dbReference type="GO" id="GO:0006281">
    <property type="term" value="P:DNA repair"/>
    <property type="evidence" value="ECO:0007669"/>
    <property type="project" value="UniProtKB-KW"/>
</dbReference>
<keyword evidence="4" id="KW-0227">DNA damage</keyword>
<dbReference type="GO" id="GO:0046872">
    <property type="term" value="F:metal ion binding"/>
    <property type="evidence" value="ECO:0007669"/>
    <property type="project" value="UniProtKB-KW"/>
</dbReference>
<dbReference type="InterPro" id="IPR045028">
    <property type="entry name" value="DinG/Rad3-like"/>
</dbReference>
<reference evidence="15 16" key="1">
    <citation type="submission" date="2018-12" db="EMBL/GenBank/DDBJ databases">
        <title>The whole draft genome of Aquabacterium sp. SJQ9.</title>
        <authorList>
            <person name="Sun L."/>
            <person name="Gao X."/>
            <person name="Chen W."/>
            <person name="Huang K."/>
        </authorList>
    </citation>
    <scope>NUCLEOTIDE SEQUENCE [LARGE SCALE GENOMIC DNA]</scope>
    <source>
        <strain evidence="15 16">SJQ9</strain>
    </source>
</reference>